<reference evidence="2 3" key="1">
    <citation type="submission" date="2018-10" db="EMBL/GenBank/DDBJ databases">
        <title>Genomic Encyclopedia of Type Strains, Phase IV (KMG-IV): sequencing the most valuable type-strain genomes for metagenomic binning, comparative biology and taxonomic classification.</title>
        <authorList>
            <person name="Goeker M."/>
        </authorList>
    </citation>
    <scope>NUCLEOTIDE SEQUENCE [LARGE SCALE GENOMIC DNA]</scope>
    <source>
        <strain evidence="2 3">DSM 23229</strain>
    </source>
</reference>
<dbReference type="InterPro" id="IPR047211">
    <property type="entry name" value="POXB-like"/>
</dbReference>
<protein>
    <submittedName>
        <fullName evidence="2">Thiamine pyrophosphate-dependent enzyme</fullName>
    </submittedName>
</protein>
<accession>A0A420WTC1</accession>
<feature type="domain" description="Thiamine pyrophosphate enzyme N-terminal TPP-binding" evidence="1">
    <location>
        <begin position="4"/>
        <end position="118"/>
    </location>
</feature>
<evidence type="ECO:0000313" key="3">
    <source>
        <dbReference type="Proteomes" id="UP000281975"/>
    </source>
</evidence>
<sequence>MSRNVAEIMVDVLAEAGARRCYGVVGDTINQLTDAIRRSDIEWVSVRHEEVGGFAAGGEAALTGELAACAGTCGPGSLHFVNGLFETHRNGSPVVFIASQVPTAEMGVGFPQDVDQKKVYEQYSVFCEYIVNPEQAHRMTVLAAQEALNKGGRGGTDRPR</sequence>
<gene>
    <name evidence="2" type="ORF">C7446_2900</name>
</gene>
<evidence type="ECO:0000259" key="1">
    <source>
        <dbReference type="Pfam" id="PF02776"/>
    </source>
</evidence>
<dbReference type="Gene3D" id="3.40.50.970">
    <property type="match status" value="1"/>
</dbReference>
<dbReference type="PANTHER" id="PTHR42981">
    <property type="entry name" value="PYRUVATE DEHYDROGENASE [UBIQUINONE]"/>
    <property type="match status" value="1"/>
</dbReference>
<dbReference type="PANTHER" id="PTHR42981:SF2">
    <property type="entry name" value="PYRUVATE DEHYDROGENASE [UBIQUINONE]"/>
    <property type="match status" value="1"/>
</dbReference>
<dbReference type="RefSeq" id="WP_245977863.1">
    <property type="nucleotide sequence ID" value="NZ_RBIN01000009.1"/>
</dbReference>
<proteinExistence type="predicted"/>
<keyword evidence="3" id="KW-1185">Reference proteome</keyword>
<dbReference type="InterPro" id="IPR012001">
    <property type="entry name" value="Thiamin_PyroP_enz_TPP-bd_dom"/>
</dbReference>
<dbReference type="AlphaFoldDB" id="A0A420WTC1"/>
<dbReference type="InterPro" id="IPR029061">
    <property type="entry name" value="THDP-binding"/>
</dbReference>
<comment type="caution">
    <text evidence="2">The sequence shown here is derived from an EMBL/GenBank/DDBJ whole genome shotgun (WGS) entry which is preliminary data.</text>
</comment>
<evidence type="ECO:0000313" key="2">
    <source>
        <dbReference type="EMBL" id="RKQ96308.1"/>
    </source>
</evidence>
<dbReference type="SUPFAM" id="SSF52518">
    <property type="entry name" value="Thiamin diphosphate-binding fold (THDP-binding)"/>
    <property type="match status" value="1"/>
</dbReference>
<dbReference type="GO" id="GO:0030976">
    <property type="term" value="F:thiamine pyrophosphate binding"/>
    <property type="evidence" value="ECO:0007669"/>
    <property type="project" value="InterPro"/>
</dbReference>
<dbReference type="EMBL" id="RBIN01000009">
    <property type="protein sequence ID" value="RKQ96308.1"/>
    <property type="molecule type" value="Genomic_DNA"/>
</dbReference>
<dbReference type="Pfam" id="PF02776">
    <property type="entry name" value="TPP_enzyme_N"/>
    <property type="match status" value="1"/>
</dbReference>
<organism evidence="2 3">
    <name type="scientific">Kushneria sinocarnis</name>
    <dbReference type="NCBI Taxonomy" id="595502"/>
    <lineage>
        <taxon>Bacteria</taxon>
        <taxon>Pseudomonadati</taxon>
        <taxon>Pseudomonadota</taxon>
        <taxon>Gammaproteobacteria</taxon>
        <taxon>Oceanospirillales</taxon>
        <taxon>Halomonadaceae</taxon>
        <taxon>Kushneria</taxon>
    </lineage>
</organism>
<name>A0A420WTC1_9GAMM</name>
<dbReference type="Proteomes" id="UP000281975">
    <property type="component" value="Unassembled WGS sequence"/>
</dbReference>